<keyword evidence="8" id="KW-0560">Oxidoreductase</keyword>
<dbReference type="GO" id="GO:0051537">
    <property type="term" value="F:2 iron, 2 sulfur cluster binding"/>
    <property type="evidence" value="ECO:0007669"/>
    <property type="project" value="TreeGrafter"/>
</dbReference>
<dbReference type="AlphaFoldDB" id="A0A1W0WZ30"/>
<dbReference type="InterPro" id="IPR020895">
    <property type="entry name" value="Frataxin_CS"/>
</dbReference>
<keyword evidence="5" id="KW-0813">Transport</keyword>
<name>A0A1W0WZ30_HYPEX</name>
<dbReference type="PRINTS" id="PR00904">
    <property type="entry name" value="FRATAXIN"/>
</dbReference>
<keyword evidence="10" id="KW-0406">Ion transport</keyword>
<keyword evidence="7" id="KW-0809">Transit peptide</keyword>
<dbReference type="PANTHER" id="PTHR16821:SF2">
    <property type="entry name" value="FRATAXIN, MITOCHONDRIAL"/>
    <property type="match status" value="1"/>
</dbReference>
<dbReference type="CDD" id="cd00503">
    <property type="entry name" value="Frataxin"/>
    <property type="match status" value="1"/>
</dbReference>
<dbReference type="EC" id="1.16.3.1" evidence="3"/>
<proteinExistence type="inferred from homology"/>
<evidence type="ECO:0000256" key="3">
    <source>
        <dbReference type="ARBA" id="ARBA00013107"/>
    </source>
</evidence>
<reference evidence="14" key="1">
    <citation type="submission" date="2017-01" db="EMBL/GenBank/DDBJ databases">
        <title>Comparative genomics of anhydrobiosis in the tardigrade Hypsibius dujardini.</title>
        <authorList>
            <person name="Yoshida Y."/>
            <person name="Koutsovoulos G."/>
            <person name="Laetsch D."/>
            <person name="Stevens L."/>
            <person name="Kumar S."/>
            <person name="Horikawa D."/>
            <person name="Ishino K."/>
            <person name="Komine S."/>
            <person name="Tomita M."/>
            <person name="Blaxter M."/>
            <person name="Arakawa K."/>
        </authorList>
    </citation>
    <scope>NUCLEOTIDE SEQUENCE [LARGE SCALE GENOMIC DNA]</scope>
    <source>
        <strain evidence="14">Z151</strain>
    </source>
</reference>
<evidence type="ECO:0000256" key="11">
    <source>
        <dbReference type="ARBA" id="ARBA00023128"/>
    </source>
</evidence>
<evidence type="ECO:0000256" key="8">
    <source>
        <dbReference type="ARBA" id="ARBA00023002"/>
    </source>
</evidence>
<keyword evidence="11" id="KW-0496">Mitochondrion</keyword>
<dbReference type="PROSITE" id="PS50810">
    <property type="entry name" value="FRATAXIN_2"/>
    <property type="match status" value="1"/>
</dbReference>
<comment type="caution">
    <text evidence="13">The sequence shown here is derived from an EMBL/GenBank/DDBJ whole genome shotgun (WGS) entry which is preliminary data.</text>
</comment>
<dbReference type="GO" id="GO:0005739">
    <property type="term" value="C:mitochondrion"/>
    <property type="evidence" value="ECO:0007669"/>
    <property type="project" value="UniProtKB-SubCell"/>
</dbReference>
<dbReference type="EMBL" id="MTYJ01000030">
    <property type="protein sequence ID" value="OQV20464.1"/>
    <property type="molecule type" value="Genomic_DNA"/>
</dbReference>
<evidence type="ECO:0000256" key="10">
    <source>
        <dbReference type="ARBA" id="ARBA00023065"/>
    </source>
</evidence>
<evidence type="ECO:0000256" key="4">
    <source>
        <dbReference type="ARBA" id="ARBA00022434"/>
    </source>
</evidence>
<evidence type="ECO:0000256" key="5">
    <source>
        <dbReference type="ARBA" id="ARBA00022448"/>
    </source>
</evidence>
<comment type="similarity">
    <text evidence="2">Belongs to the frataxin family.</text>
</comment>
<comment type="subcellular location">
    <subcellularLocation>
        <location evidence="1">Mitochondrion</location>
    </subcellularLocation>
</comment>
<dbReference type="PANTHER" id="PTHR16821">
    <property type="entry name" value="FRATAXIN"/>
    <property type="match status" value="1"/>
</dbReference>
<evidence type="ECO:0000256" key="6">
    <source>
        <dbReference type="ARBA" id="ARBA00022496"/>
    </source>
</evidence>
<dbReference type="GO" id="GO:0034986">
    <property type="term" value="F:iron chaperone activity"/>
    <property type="evidence" value="ECO:0007669"/>
    <property type="project" value="TreeGrafter"/>
</dbReference>
<evidence type="ECO:0000256" key="1">
    <source>
        <dbReference type="ARBA" id="ARBA00004173"/>
    </source>
</evidence>
<dbReference type="SMART" id="SM01219">
    <property type="entry name" value="Frataxin_Cyay"/>
    <property type="match status" value="1"/>
</dbReference>
<accession>A0A1W0WZ30</accession>
<keyword evidence="14" id="KW-1185">Reference proteome</keyword>
<dbReference type="NCBIfam" id="TIGR03422">
    <property type="entry name" value="mito_frataxin"/>
    <property type="match status" value="1"/>
</dbReference>
<evidence type="ECO:0000313" key="13">
    <source>
        <dbReference type="EMBL" id="OQV20464.1"/>
    </source>
</evidence>
<dbReference type="GO" id="GO:0016226">
    <property type="term" value="P:iron-sulfur cluster assembly"/>
    <property type="evidence" value="ECO:0007669"/>
    <property type="project" value="InterPro"/>
</dbReference>
<evidence type="ECO:0000256" key="2">
    <source>
        <dbReference type="ARBA" id="ARBA00008183"/>
    </source>
</evidence>
<dbReference type="OrthoDB" id="1897642at2759"/>
<dbReference type="InterPro" id="IPR017789">
    <property type="entry name" value="Frataxin"/>
</dbReference>
<dbReference type="GO" id="GO:0008198">
    <property type="term" value="F:ferrous iron binding"/>
    <property type="evidence" value="ECO:0007669"/>
    <property type="project" value="TreeGrafter"/>
</dbReference>
<dbReference type="SUPFAM" id="SSF55387">
    <property type="entry name" value="Frataxin/Nqo15-like"/>
    <property type="match status" value="1"/>
</dbReference>
<evidence type="ECO:0000256" key="9">
    <source>
        <dbReference type="ARBA" id="ARBA00023004"/>
    </source>
</evidence>
<dbReference type="GO" id="GO:0008199">
    <property type="term" value="F:ferric iron binding"/>
    <property type="evidence" value="ECO:0007669"/>
    <property type="project" value="InterPro"/>
</dbReference>
<sequence>MASLHRSARSFKYAPKFFNLLPVPGLPTGSGPSSYFHNAKAATLRISTFPRVSVCLNQLPVERFSRKICSVEGKLLPFQRRDYIFTGAPKDERKKPTELPEKRYHEIADETLESLTTTFEELVDTGKCHSEFDVMYSSGVLTLRLTPTCTYVINKQTPNRQIWFSSPHSGPKRYDFVGNSWVYLHDNSNLHDLLSEEVSQELGVPVDFRHCAFGRT</sequence>
<dbReference type="InterPro" id="IPR036524">
    <property type="entry name" value="Frataxin/CyaY_sf"/>
</dbReference>
<comment type="catalytic activity">
    <reaction evidence="12">
        <text>4 Fe(2+) + O2 + 4 H(+) = 4 Fe(3+) + 2 H2O</text>
        <dbReference type="Rhea" id="RHEA:11148"/>
        <dbReference type="ChEBI" id="CHEBI:15377"/>
        <dbReference type="ChEBI" id="CHEBI:15378"/>
        <dbReference type="ChEBI" id="CHEBI:15379"/>
        <dbReference type="ChEBI" id="CHEBI:29033"/>
        <dbReference type="ChEBI" id="CHEBI:29034"/>
        <dbReference type="EC" id="1.16.3.1"/>
    </reaction>
</comment>
<keyword evidence="9" id="KW-0408">Iron</keyword>
<dbReference type="PROSITE" id="PS01344">
    <property type="entry name" value="FRATAXIN_1"/>
    <property type="match status" value="1"/>
</dbReference>
<evidence type="ECO:0000256" key="7">
    <source>
        <dbReference type="ARBA" id="ARBA00022946"/>
    </source>
</evidence>
<dbReference type="Gene3D" id="3.30.920.10">
    <property type="entry name" value="Frataxin/CyaY"/>
    <property type="match status" value="1"/>
</dbReference>
<protein>
    <recommendedName>
        <fullName evidence="3">ferroxidase</fullName>
        <ecNumber evidence="3">1.16.3.1</ecNumber>
    </recommendedName>
</protein>
<dbReference type="Proteomes" id="UP000192578">
    <property type="component" value="Unassembled WGS sequence"/>
</dbReference>
<dbReference type="Pfam" id="PF01491">
    <property type="entry name" value="Frataxin_Cyay"/>
    <property type="match status" value="1"/>
</dbReference>
<evidence type="ECO:0000313" key="14">
    <source>
        <dbReference type="Proteomes" id="UP000192578"/>
    </source>
</evidence>
<dbReference type="NCBIfam" id="TIGR03421">
    <property type="entry name" value="FeS_CyaY"/>
    <property type="match status" value="1"/>
</dbReference>
<keyword evidence="4" id="KW-0409">Iron storage</keyword>
<keyword evidence="6" id="KW-0410">Iron transport</keyword>
<dbReference type="InterPro" id="IPR002908">
    <property type="entry name" value="Frataxin/CyaY"/>
</dbReference>
<evidence type="ECO:0000256" key="12">
    <source>
        <dbReference type="ARBA" id="ARBA00047990"/>
    </source>
</evidence>
<organism evidence="13 14">
    <name type="scientific">Hypsibius exemplaris</name>
    <name type="common">Freshwater tardigrade</name>
    <dbReference type="NCBI Taxonomy" id="2072580"/>
    <lineage>
        <taxon>Eukaryota</taxon>
        <taxon>Metazoa</taxon>
        <taxon>Ecdysozoa</taxon>
        <taxon>Tardigrada</taxon>
        <taxon>Eutardigrada</taxon>
        <taxon>Parachela</taxon>
        <taxon>Hypsibioidea</taxon>
        <taxon>Hypsibiidae</taxon>
        <taxon>Hypsibius</taxon>
    </lineage>
</organism>
<dbReference type="GO" id="GO:0006826">
    <property type="term" value="P:iron ion transport"/>
    <property type="evidence" value="ECO:0007669"/>
    <property type="project" value="UniProtKB-KW"/>
</dbReference>
<dbReference type="GO" id="GO:0006879">
    <property type="term" value="P:intracellular iron ion homeostasis"/>
    <property type="evidence" value="ECO:0007669"/>
    <property type="project" value="UniProtKB-KW"/>
</dbReference>
<dbReference type="GO" id="GO:0004322">
    <property type="term" value="F:ferroxidase activity"/>
    <property type="evidence" value="ECO:0007669"/>
    <property type="project" value="UniProtKB-EC"/>
</dbReference>
<gene>
    <name evidence="13" type="ORF">BV898_05509</name>
</gene>